<accession>A0A1Z5JBL8</accession>
<comment type="caution">
    <text evidence="2">The sequence shown here is derived from an EMBL/GenBank/DDBJ whole genome shotgun (WGS) entry which is preliminary data.</text>
</comment>
<proteinExistence type="predicted"/>
<evidence type="ECO:0000313" key="2">
    <source>
        <dbReference type="EMBL" id="GAX11346.1"/>
    </source>
</evidence>
<dbReference type="Proteomes" id="UP000198406">
    <property type="component" value="Unassembled WGS sequence"/>
</dbReference>
<feature type="compositionally biased region" description="Basic residues" evidence="1">
    <location>
        <begin position="171"/>
        <end position="180"/>
    </location>
</feature>
<feature type="compositionally biased region" description="Polar residues" evidence="1">
    <location>
        <begin position="275"/>
        <end position="287"/>
    </location>
</feature>
<dbReference type="EMBL" id="BDSP01000041">
    <property type="protein sequence ID" value="GAX11346.1"/>
    <property type="molecule type" value="Genomic_DNA"/>
</dbReference>
<protein>
    <submittedName>
        <fullName evidence="2">Uncharacterized protein</fullName>
    </submittedName>
</protein>
<organism evidence="2 3">
    <name type="scientific">Fistulifera solaris</name>
    <name type="common">Oleaginous diatom</name>
    <dbReference type="NCBI Taxonomy" id="1519565"/>
    <lineage>
        <taxon>Eukaryota</taxon>
        <taxon>Sar</taxon>
        <taxon>Stramenopiles</taxon>
        <taxon>Ochrophyta</taxon>
        <taxon>Bacillariophyta</taxon>
        <taxon>Bacillariophyceae</taxon>
        <taxon>Bacillariophycidae</taxon>
        <taxon>Naviculales</taxon>
        <taxon>Naviculaceae</taxon>
        <taxon>Fistulifera</taxon>
    </lineage>
</organism>
<feature type="compositionally biased region" description="Basic residues" evidence="1">
    <location>
        <begin position="351"/>
        <end position="360"/>
    </location>
</feature>
<feature type="region of interest" description="Disordered" evidence="1">
    <location>
        <begin position="239"/>
        <end position="369"/>
    </location>
</feature>
<dbReference type="InParanoid" id="A0A1Z5JBL8"/>
<keyword evidence="3" id="KW-1185">Reference proteome</keyword>
<feature type="compositionally biased region" description="Basic and acidic residues" evidence="1">
    <location>
        <begin position="130"/>
        <end position="170"/>
    </location>
</feature>
<evidence type="ECO:0000256" key="1">
    <source>
        <dbReference type="SAM" id="MobiDB-lite"/>
    </source>
</evidence>
<reference evidence="2 3" key="1">
    <citation type="journal article" date="2015" name="Plant Cell">
        <title>Oil accumulation by the oleaginous diatom Fistulifera solaris as revealed by the genome and transcriptome.</title>
        <authorList>
            <person name="Tanaka T."/>
            <person name="Maeda Y."/>
            <person name="Veluchamy A."/>
            <person name="Tanaka M."/>
            <person name="Abida H."/>
            <person name="Marechal E."/>
            <person name="Bowler C."/>
            <person name="Muto M."/>
            <person name="Sunaga Y."/>
            <person name="Tanaka M."/>
            <person name="Yoshino T."/>
            <person name="Taniguchi T."/>
            <person name="Fukuda Y."/>
            <person name="Nemoto M."/>
            <person name="Matsumoto M."/>
            <person name="Wong P.S."/>
            <person name="Aburatani S."/>
            <person name="Fujibuchi W."/>
        </authorList>
    </citation>
    <scope>NUCLEOTIDE SEQUENCE [LARGE SCALE GENOMIC DNA]</scope>
    <source>
        <strain evidence="2 3">JPCC DA0580</strain>
    </source>
</reference>
<sequence>MAFAIPANPMNRLREKGEFLSWSAHAREINLRSILVRTVSWRRSKKLEDESGDVKTEDDSVDVDTNDNATKQTTIDHTLSSVDNTVNWECSLIKTAKISFHSSSSDESFADDDSLAFGWSFDDLSDEESDQKTKLSLRENDLYPKQNESDDNKDNLFDQARPRTSRDLKRQTSRRRRKQSRGQSYSLSSALDLYASFDSLDSVSSRDELLDTTSDSLELGSSRHSVGRCARRRAMHNRHLHQLPRHRQHSFSTSSDPSANYSRKSALQKRIDNNLKAQSQHSVSSRGNPRYLVVTSDSSGQDTLNGNQGSLREARSKEQPVTVEKTDQTYPRFILVESDPRDDHERGDRQRSRRGRRRRSITGEKSHSV</sequence>
<feature type="region of interest" description="Disordered" evidence="1">
    <location>
        <begin position="47"/>
        <end position="67"/>
    </location>
</feature>
<feature type="compositionally biased region" description="Polar residues" evidence="1">
    <location>
        <begin position="295"/>
        <end position="310"/>
    </location>
</feature>
<feature type="region of interest" description="Disordered" evidence="1">
    <location>
        <begin position="130"/>
        <end position="184"/>
    </location>
</feature>
<feature type="compositionally biased region" description="Polar residues" evidence="1">
    <location>
        <begin position="250"/>
        <end position="265"/>
    </location>
</feature>
<feature type="compositionally biased region" description="Basic and acidic residues" evidence="1">
    <location>
        <begin position="47"/>
        <end position="58"/>
    </location>
</feature>
<gene>
    <name evidence="2" type="ORF">FisN_22Lh016</name>
</gene>
<name>A0A1Z5JBL8_FISSO</name>
<dbReference type="AlphaFoldDB" id="A0A1Z5JBL8"/>
<feature type="compositionally biased region" description="Basic and acidic residues" evidence="1">
    <location>
        <begin position="338"/>
        <end position="350"/>
    </location>
</feature>
<evidence type="ECO:0000313" key="3">
    <source>
        <dbReference type="Proteomes" id="UP000198406"/>
    </source>
</evidence>
<feature type="compositionally biased region" description="Basic residues" evidence="1">
    <location>
        <begin position="239"/>
        <end position="249"/>
    </location>
</feature>